<reference evidence="2" key="1">
    <citation type="submission" date="2023-03" db="EMBL/GenBank/DDBJ databases">
        <title>Massive genome expansion in bonnet fungi (Mycena s.s.) driven by repeated elements and novel gene families across ecological guilds.</title>
        <authorList>
            <consortium name="Lawrence Berkeley National Laboratory"/>
            <person name="Harder C.B."/>
            <person name="Miyauchi S."/>
            <person name="Viragh M."/>
            <person name="Kuo A."/>
            <person name="Thoen E."/>
            <person name="Andreopoulos B."/>
            <person name="Lu D."/>
            <person name="Skrede I."/>
            <person name="Drula E."/>
            <person name="Henrissat B."/>
            <person name="Morin E."/>
            <person name="Kohler A."/>
            <person name="Barry K."/>
            <person name="LaButti K."/>
            <person name="Morin E."/>
            <person name="Salamov A."/>
            <person name="Lipzen A."/>
            <person name="Mereny Z."/>
            <person name="Hegedus B."/>
            <person name="Baldrian P."/>
            <person name="Stursova M."/>
            <person name="Weitz H."/>
            <person name="Taylor A."/>
            <person name="Grigoriev I.V."/>
            <person name="Nagy L.G."/>
            <person name="Martin F."/>
            <person name="Kauserud H."/>
        </authorList>
    </citation>
    <scope>NUCLEOTIDE SEQUENCE</scope>
    <source>
        <strain evidence="2">CBHHK182m</strain>
    </source>
</reference>
<dbReference type="Proteomes" id="UP001215598">
    <property type="component" value="Unassembled WGS sequence"/>
</dbReference>
<name>A0AAD7JXI0_9AGAR</name>
<proteinExistence type="predicted"/>
<organism evidence="2 3">
    <name type="scientific">Mycena metata</name>
    <dbReference type="NCBI Taxonomy" id="1033252"/>
    <lineage>
        <taxon>Eukaryota</taxon>
        <taxon>Fungi</taxon>
        <taxon>Dikarya</taxon>
        <taxon>Basidiomycota</taxon>
        <taxon>Agaricomycotina</taxon>
        <taxon>Agaricomycetes</taxon>
        <taxon>Agaricomycetidae</taxon>
        <taxon>Agaricales</taxon>
        <taxon>Marasmiineae</taxon>
        <taxon>Mycenaceae</taxon>
        <taxon>Mycena</taxon>
    </lineage>
</organism>
<dbReference type="AlphaFoldDB" id="A0AAD7JXI0"/>
<sequence length="209" mass="23333">MMFGGRRPCLIKRSLNPPRMFCRPQFTLLTLTLTPRVQTSLFLQVRELEVKHACLCSSTSPMLPAESLRDSPRTAGDDRDSDAGSAPSVDEGAVFTILEPTIVVNFTRDLSTIDEPSDPADYLKEVEAIARIEKEAKPRVLRAKAQAQSDAVEAAARMNAQAYNERTDNLLAEHSTFKSRISRVASRVRNKGRSIGRRILRLAHLTRNK</sequence>
<gene>
    <name evidence="2" type="ORF">B0H16DRAFT_112688</name>
</gene>
<dbReference type="EMBL" id="JARKIB010000012">
    <property type="protein sequence ID" value="KAJ7773818.1"/>
    <property type="molecule type" value="Genomic_DNA"/>
</dbReference>
<protein>
    <submittedName>
        <fullName evidence="2">Uncharacterized protein</fullName>
    </submittedName>
</protein>
<evidence type="ECO:0000313" key="2">
    <source>
        <dbReference type="EMBL" id="KAJ7773818.1"/>
    </source>
</evidence>
<accession>A0AAD7JXI0</accession>
<evidence type="ECO:0000256" key="1">
    <source>
        <dbReference type="SAM" id="MobiDB-lite"/>
    </source>
</evidence>
<feature type="compositionally biased region" description="Basic and acidic residues" evidence="1">
    <location>
        <begin position="67"/>
        <end position="82"/>
    </location>
</feature>
<comment type="caution">
    <text evidence="2">The sequence shown here is derived from an EMBL/GenBank/DDBJ whole genome shotgun (WGS) entry which is preliminary data.</text>
</comment>
<evidence type="ECO:0000313" key="3">
    <source>
        <dbReference type="Proteomes" id="UP001215598"/>
    </source>
</evidence>
<keyword evidence="3" id="KW-1185">Reference proteome</keyword>
<feature type="region of interest" description="Disordered" evidence="1">
    <location>
        <begin position="64"/>
        <end position="88"/>
    </location>
</feature>